<dbReference type="Gene3D" id="3.40.50.12780">
    <property type="entry name" value="N-terminal domain of ligase-like"/>
    <property type="match status" value="1"/>
</dbReference>
<dbReference type="Pfam" id="PF00501">
    <property type="entry name" value="AMP-binding"/>
    <property type="match status" value="1"/>
</dbReference>
<dbReference type="InterPro" id="IPR020845">
    <property type="entry name" value="AMP-binding_CS"/>
</dbReference>
<evidence type="ECO:0000259" key="2">
    <source>
        <dbReference type="Pfam" id="PF00501"/>
    </source>
</evidence>
<name>A0AAU0B7H7_9XANT</name>
<dbReference type="Proteomes" id="UP001302716">
    <property type="component" value="Chromosome"/>
</dbReference>
<dbReference type="InterPro" id="IPR045851">
    <property type="entry name" value="AMP-bd_C_sf"/>
</dbReference>
<proteinExistence type="inferred from homology"/>
<dbReference type="SUPFAM" id="SSF56801">
    <property type="entry name" value="Acetyl-CoA synthetase-like"/>
    <property type="match status" value="1"/>
</dbReference>
<dbReference type="InterPro" id="IPR000873">
    <property type="entry name" value="AMP-dep_synth/lig_dom"/>
</dbReference>
<dbReference type="AlphaFoldDB" id="A0AAU0B7H7"/>
<dbReference type="GO" id="GO:0005886">
    <property type="term" value="C:plasma membrane"/>
    <property type="evidence" value="ECO:0007669"/>
    <property type="project" value="TreeGrafter"/>
</dbReference>
<evidence type="ECO:0000313" key="4">
    <source>
        <dbReference type="Proteomes" id="UP001302716"/>
    </source>
</evidence>
<dbReference type="EMBL" id="CP103836">
    <property type="protein sequence ID" value="WOB47926.1"/>
    <property type="molecule type" value="Genomic_DNA"/>
</dbReference>
<dbReference type="InterPro" id="IPR042099">
    <property type="entry name" value="ANL_N_sf"/>
</dbReference>
<gene>
    <name evidence="3" type="ORF">NYR97_11540</name>
</gene>
<dbReference type="PANTHER" id="PTHR22754">
    <property type="entry name" value="DISCO-INTERACTING PROTEIN 2 DIP2 -RELATED"/>
    <property type="match status" value="1"/>
</dbReference>
<organism evidence="3 4">
    <name type="scientific">Xanthomonas hydrangeae</name>
    <dbReference type="NCBI Taxonomy" id="2775159"/>
    <lineage>
        <taxon>Bacteria</taxon>
        <taxon>Pseudomonadati</taxon>
        <taxon>Pseudomonadota</taxon>
        <taxon>Gammaproteobacteria</taxon>
        <taxon>Lysobacterales</taxon>
        <taxon>Lysobacteraceae</taxon>
        <taxon>Xanthomonas</taxon>
    </lineage>
</organism>
<reference evidence="3 4" key="1">
    <citation type="submission" date="2022-08" db="EMBL/GenBank/DDBJ databases">
        <title>Whole genome sequencing-based tracing of a 2022 introduction and outbreak of Xanthomonas hortorum pv. pelargonii.</title>
        <authorList>
            <person name="Iruegas-Bocardo F."/>
            <person name="Weisberg A.K."/>
            <person name="Riutta E.R."/>
            <person name="Kilday K."/>
            <person name="Bonkowski J.C."/>
            <person name="Creswell T."/>
            <person name="Daughtrey M.L."/>
            <person name="Rane K."/>
            <person name="Grunwald N.J."/>
            <person name="Chang J.H."/>
            <person name="Putnam M.L."/>
        </authorList>
    </citation>
    <scope>NUCLEOTIDE SEQUENCE [LARGE SCALE GENOMIC DNA]</scope>
    <source>
        <strain evidence="3 4">22-323</strain>
    </source>
</reference>
<keyword evidence="4" id="KW-1185">Reference proteome</keyword>
<evidence type="ECO:0000313" key="3">
    <source>
        <dbReference type="EMBL" id="WOB47926.1"/>
    </source>
</evidence>
<evidence type="ECO:0000256" key="1">
    <source>
        <dbReference type="ARBA" id="ARBA00006432"/>
    </source>
</evidence>
<dbReference type="GO" id="GO:0006633">
    <property type="term" value="P:fatty acid biosynthetic process"/>
    <property type="evidence" value="ECO:0007669"/>
    <property type="project" value="TreeGrafter"/>
</dbReference>
<dbReference type="GO" id="GO:0070566">
    <property type="term" value="F:adenylyltransferase activity"/>
    <property type="evidence" value="ECO:0007669"/>
    <property type="project" value="TreeGrafter"/>
</dbReference>
<accession>A0AAU0B7H7</accession>
<comment type="similarity">
    <text evidence="1">Belongs to the ATP-dependent AMP-binding enzyme family.</text>
</comment>
<dbReference type="RefSeq" id="WP_316693140.1">
    <property type="nucleotide sequence ID" value="NZ_CP103836.1"/>
</dbReference>
<feature type="domain" description="AMP-dependent synthetase/ligase" evidence="2">
    <location>
        <begin position="43"/>
        <end position="409"/>
    </location>
</feature>
<dbReference type="PROSITE" id="PS00455">
    <property type="entry name" value="AMP_BINDING"/>
    <property type="match status" value="1"/>
</dbReference>
<dbReference type="Gene3D" id="3.30.300.30">
    <property type="match status" value="1"/>
</dbReference>
<sequence length="570" mass="62006">MMIEPWMDMLTLVDVLRSYVDGSRPSSASLSIVRERGGPEAVERRSFTTAVQEALMLAARLRAHGIRIGDVVFIAIPTSQQFLDAWIGCVLCGALPCAIPGAEQGTTPFARHMQAAAGALRPVLLLTTPAVAHNTIPAFAGVASIAIEDLPDASPLDWSDVHRPLAGDLLHLQLTSGSTGVPKAAALSHRSTIANVALTARAGEADLSRDRGVLWLPLFHDMGLISLVSALYHNCDLVLQPPEDFIRNPLGWLRQLARQRATTSAVPNFALAYCVRRYRPQLMEGVDLGCLRALVVGAERVHVETLEAFARTFAPHGFRGDAFYPCYGAAELTLAITVPTRDKSDPLGSNIGRDIQNHEARASSDTVLSMGRPLPSTSIVILDEDGHSVVDGCAGQIHVRSVCMMEGYYNAPEETSKVVRNGYYDTGDLGYLREGELYVLGRSKELIILRGRNYYPHEFEECAVEHPLVDAGRVAAVAVPDAVLGTERLVLVVEPESYHALPRLRQELQTLLRRRFGFGANAVMFVSKGAIPRTTSRKIQRVACAQQVARDELVAFDGSETAVIDTYLEA</sequence>
<protein>
    <submittedName>
        <fullName evidence="3">AMP-binding protein</fullName>
    </submittedName>
</protein>
<dbReference type="PANTHER" id="PTHR22754:SF32">
    <property type="entry name" value="DISCO-INTERACTING PROTEIN 2"/>
    <property type="match status" value="1"/>
</dbReference>